<dbReference type="Proteomes" id="UP000199673">
    <property type="component" value="Unassembled WGS sequence"/>
</dbReference>
<dbReference type="InterPro" id="IPR029058">
    <property type="entry name" value="AB_hydrolase_fold"/>
</dbReference>
<keyword evidence="3" id="KW-1185">Reference proteome</keyword>
<dbReference type="STRING" id="305507.SAMN04489724_0104"/>
<dbReference type="Gene3D" id="3.40.50.1820">
    <property type="entry name" value="alpha/beta hydrolase"/>
    <property type="match status" value="2"/>
</dbReference>
<evidence type="ECO:0000313" key="2">
    <source>
        <dbReference type="EMBL" id="SFU19123.1"/>
    </source>
</evidence>
<sequence length="519" mass="56058">MKTESSKQLEQSGNINEKTLLGVLVQLAASSAGADLNGPSLPPTWKVLSSRSVFAQPTGNIQLLLSYGNVGEDVIACLSVGVQWANFIGNYTSGFLPGNRQLLPEAVVGKAPSDATVLSMYVAAYPLLRNALWEILSFLDNPGVKGKPLYITGMGLGGSFAQIAAIDFRPGNKGPNQQDPPQLTQPYSYVFSTGNFASTEFQLYYNNKVQNGYNLRAGSQALKIDQFPDQPSSTIGFAPLGKAIFLPASVPTPYYTPWEVRDSNFYLKVINGESPISTPTPAIIPNPPAGFNQPLAFNLGKFMAMTYLQAQQPGNPAPTEMVKIIDFGDSKVIAAIFSTSNSLTVAFRGSITYEELLMMDTNGATSRTPYNQIVTSGVNNVYYANSQAIGEQIKQLVLSLKGDRKLYVIGHGFGGALANLMAADLTFNTTPAIHIDAIYTYGASYFASINMANLFNESLGTVSYQILRPEDKIATALKTLPYWNPLNNIVPLLGSLDIPEDTNHALSAYLRLLDPSRVI</sequence>
<proteinExistence type="predicted"/>
<dbReference type="PANTHER" id="PTHR45856:SF24">
    <property type="entry name" value="FUNGAL LIPASE-LIKE DOMAIN-CONTAINING PROTEIN"/>
    <property type="match status" value="1"/>
</dbReference>
<reference evidence="3" key="1">
    <citation type="submission" date="2016-10" db="EMBL/GenBank/DDBJ databases">
        <authorList>
            <person name="Varghese N."/>
            <person name="Submissions S."/>
        </authorList>
    </citation>
    <scope>NUCLEOTIDE SEQUENCE [LARGE SCALE GENOMIC DNA]</scope>
    <source>
        <strain evidence="3">DSM 23445</strain>
    </source>
</reference>
<name>A0A1I7E5M5_9BACT</name>
<dbReference type="Pfam" id="PF01764">
    <property type="entry name" value="Lipase_3"/>
    <property type="match status" value="1"/>
</dbReference>
<dbReference type="GO" id="GO:0006629">
    <property type="term" value="P:lipid metabolic process"/>
    <property type="evidence" value="ECO:0007669"/>
    <property type="project" value="InterPro"/>
</dbReference>
<dbReference type="RefSeq" id="WP_091698133.1">
    <property type="nucleotide sequence ID" value="NZ_FPBF01000010.1"/>
</dbReference>
<feature type="domain" description="Fungal lipase-type" evidence="1">
    <location>
        <begin position="345"/>
        <end position="475"/>
    </location>
</feature>
<accession>A0A1I7E5M5</accession>
<dbReference type="OrthoDB" id="5522031at2"/>
<dbReference type="InterPro" id="IPR002921">
    <property type="entry name" value="Fungal_lipase-type"/>
</dbReference>
<dbReference type="SUPFAM" id="SSF53474">
    <property type="entry name" value="alpha/beta-Hydrolases"/>
    <property type="match status" value="1"/>
</dbReference>
<dbReference type="AlphaFoldDB" id="A0A1I7E5M5"/>
<evidence type="ECO:0000259" key="1">
    <source>
        <dbReference type="Pfam" id="PF01764"/>
    </source>
</evidence>
<organism evidence="2 3">
    <name type="scientific">Algoriphagus locisalis</name>
    <dbReference type="NCBI Taxonomy" id="305507"/>
    <lineage>
        <taxon>Bacteria</taxon>
        <taxon>Pseudomonadati</taxon>
        <taxon>Bacteroidota</taxon>
        <taxon>Cytophagia</taxon>
        <taxon>Cytophagales</taxon>
        <taxon>Cyclobacteriaceae</taxon>
        <taxon>Algoriphagus</taxon>
    </lineage>
</organism>
<dbReference type="EMBL" id="FPBF01000010">
    <property type="protein sequence ID" value="SFU19123.1"/>
    <property type="molecule type" value="Genomic_DNA"/>
</dbReference>
<dbReference type="InterPro" id="IPR051218">
    <property type="entry name" value="Sec_MonoDiacylglyc_Lipase"/>
</dbReference>
<protein>
    <submittedName>
        <fullName evidence="2">Lipase (Class 3)</fullName>
    </submittedName>
</protein>
<dbReference type="PANTHER" id="PTHR45856">
    <property type="entry name" value="ALPHA/BETA-HYDROLASES SUPERFAMILY PROTEIN"/>
    <property type="match status" value="1"/>
</dbReference>
<gene>
    <name evidence="2" type="ORF">SAMN04489724_0104</name>
</gene>
<evidence type="ECO:0000313" key="3">
    <source>
        <dbReference type="Proteomes" id="UP000199673"/>
    </source>
</evidence>